<name>A0ABU4B4V8_9NOCA</name>
<proteinExistence type="predicted"/>
<feature type="compositionally biased region" description="Basic and acidic residues" evidence="1">
    <location>
        <begin position="176"/>
        <end position="185"/>
    </location>
</feature>
<feature type="domain" description="M23ase beta-sheet core" evidence="2">
    <location>
        <begin position="260"/>
        <end position="355"/>
    </location>
</feature>
<accession>A0ABU4B4V8</accession>
<gene>
    <name evidence="3" type="ORF">R3P95_23505</name>
</gene>
<reference evidence="3 4" key="1">
    <citation type="submission" date="2023-10" db="EMBL/GenBank/DDBJ databases">
        <title>Development of a sustainable strategy for remediation of hydrocarbon-contaminated territories based on the waste exchange concept.</title>
        <authorList>
            <person name="Krivoruchko A."/>
        </authorList>
    </citation>
    <scope>NUCLEOTIDE SEQUENCE [LARGE SCALE GENOMIC DNA]</scope>
    <source>
        <strain evidence="3 4">IEGM 1322</strain>
    </source>
</reference>
<feature type="compositionally biased region" description="Polar residues" evidence="1">
    <location>
        <begin position="247"/>
        <end position="256"/>
    </location>
</feature>
<keyword evidence="3" id="KW-0378">Hydrolase</keyword>
<dbReference type="RefSeq" id="WP_230558228.1">
    <property type="nucleotide sequence ID" value="NZ_JAWLKE010000011.1"/>
</dbReference>
<dbReference type="CDD" id="cd12797">
    <property type="entry name" value="M23_peptidase"/>
    <property type="match status" value="1"/>
</dbReference>
<dbReference type="EC" id="3.4.-.-" evidence="3"/>
<evidence type="ECO:0000256" key="1">
    <source>
        <dbReference type="SAM" id="MobiDB-lite"/>
    </source>
</evidence>
<dbReference type="InterPro" id="IPR011055">
    <property type="entry name" value="Dup_hybrid_motif"/>
</dbReference>
<dbReference type="Gene3D" id="2.70.70.10">
    <property type="entry name" value="Glucose Permease (Domain IIA)"/>
    <property type="match status" value="1"/>
</dbReference>
<evidence type="ECO:0000313" key="3">
    <source>
        <dbReference type="EMBL" id="MDV6233533.1"/>
    </source>
</evidence>
<feature type="compositionally biased region" description="Low complexity" evidence="1">
    <location>
        <begin position="221"/>
        <end position="241"/>
    </location>
</feature>
<dbReference type="GO" id="GO:0016787">
    <property type="term" value="F:hydrolase activity"/>
    <property type="evidence" value="ECO:0007669"/>
    <property type="project" value="UniProtKB-KW"/>
</dbReference>
<protein>
    <submittedName>
        <fullName evidence="3">M23 family metallopeptidase</fullName>
        <ecNumber evidence="3">3.4.-.-</ecNumber>
    </submittedName>
</protein>
<evidence type="ECO:0000259" key="2">
    <source>
        <dbReference type="Pfam" id="PF01551"/>
    </source>
</evidence>
<dbReference type="Pfam" id="PF01551">
    <property type="entry name" value="Peptidase_M23"/>
    <property type="match status" value="1"/>
</dbReference>
<dbReference type="InterPro" id="IPR050570">
    <property type="entry name" value="Cell_wall_metabolism_enzyme"/>
</dbReference>
<feature type="region of interest" description="Disordered" evidence="1">
    <location>
        <begin position="332"/>
        <end position="351"/>
    </location>
</feature>
<dbReference type="InterPro" id="IPR016047">
    <property type="entry name" value="M23ase_b-sheet_dom"/>
</dbReference>
<dbReference type="PANTHER" id="PTHR21666:SF270">
    <property type="entry name" value="MUREIN HYDROLASE ACTIVATOR ENVC"/>
    <property type="match status" value="1"/>
</dbReference>
<dbReference type="EMBL" id="JAWLKE010000011">
    <property type="protein sequence ID" value="MDV6233533.1"/>
    <property type="molecule type" value="Genomic_DNA"/>
</dbReference>
<dbReference type="SUPFAM" id="SSF51261">
    <property type="entry name" value="Duplicated hybrid motif"/>
    <property type="match status" value="1"/>
</dbReference>
<feature type="region of interest" description="Disordered" evidence="1">
    <location>
        <begin position="1"/>
        <end position="26"/>
    </location>
</feature>
<organism evidence="3 4">
    <name type="scientific">Rhodococcus cercidiphylli</name>
    <dbReference type="NCBI Taxonomy" id="489916"/>
    <lineage>
        <taxon>Bacteria</taxon>
        <taxon>Bacillati</taxon>
        <taxon>Actinomycetota</taxon>
        <taxon>Actinomycetes</taxon>
        <taxon>Mycobacteriales</taxon>
        <taxon>Nocardiaceae</taxon>
        <taxon>Rhodococcus</taxon>
    </lineage>
</organism>
<dbReference type="PANTHER" id="PTHR21666">
    <property type="entry name" value="PEPTIDASE-RELATED"/>
    <property type="match status" value="1"/>
</dbReference>
<dbReference type="Proteomes" id="UP001185899">
    <property type="component" value="Unassembled WGS sequence"/>
</dbReference>
<evidence type="ECO:0000313" key="4">
    <source>
        <dbReference type="Proteomes" id="UP001185899"/>
    </source>
</evidence>
<keyword evidence="4" id="KW-1185">Reference proteome</keyword>
<comment type="caution">
    <text evidence="3">The sequence shown here is derived from an EMBL/GenBank/DDBJ whole genome shotgun (WGS) entry which is preliminary data.</text>
</comment>
<sequence length="373" mass="37297">MTGIQREGWGDHVNNAGKTTPSGGRRRACRGARTYVIVGAALGAVFLHAPVAEANPGQPAVESGDEVEGQQTADAVSRLIRLADRAATIGTDPIAVADLAAFASSTWAAAQAGGVIADTAGPVSASAGCIVDAIARGVSNAPAQSLSCLAPLATLDPLLALRIAASLQVDALDPAVPHDGDRGGEQDPVTGNTGRDSPVPGTTDTPPASETTAPEDSVPDAAQQRGSTSGGSATSRGTASAVAPSSGLVTSNFGTRSGTQHGGVDIADSLGSPIVAAADGTVISAGPAQGFGLWVRIRHDDGSITTYGHNNGNSVTVGQRVRKGDRIAEVGNRGNSTGPHLHFEATSPAGQKVDPQAWLGERGARIGVGTRAR</sequence>
<feature type="compositionally biased region" description="Polar residues" evidence="1">
    <location>
        <begin position="189"/>
        <end position="214"/>
    </location>
</feature>
<feature type="region of interest" description="Disordered" evidence="1">
    <location>
        <begin position="174"/>
        <end position="256"/>
    </location>
</feature>